<evidence type="ECO:0000313" key="2">
    <source>
        <dbReference type="Proteomes" id="UP001059596"/>
    </source>
</evidence>
<sequence length="68" mass="7890">MLFFSATYDKEVMDFARLIVADPTIIRNTKIKGFRVNTVDIYLHFINRLPPALDISRYRGLTLGIEKT</sequence>
<comment type="caution">
    <text evidence="1">The sequence shown here is derived from an EMBL/GenBank/DDBJ whole genome shotgun (WGS) entry which is preliminary data.</text>
</comment>
<accession>A0A9P9YDY7</accession>
<organism evidence="1 2">
    <name type="scientific">Drosophila gunungcola</name>
    <name type="common">fruit fly</name>
    <dbReference type="NCBI Taxonomy" id="103775"/>
    <lineage>
        <taxon>Eukaryota</taxon>
        <taxon>Metazoa</taxon>
        <taxon>Ecdysozoa</taxon>
        <taxon>Arthropoda</taxon>
        <taxon>Hexapoda</taxon>
        <taxon>Insecta</taxon>
        <taxon>Pterygota</taxon>
        <taxon>Neoptera</taxon>
        <taxon>Endopterygota</taxon>
        <taxon>Diptera</taxon>
        <taxon>Brachycera</taxon>
        <taxon>Muscomorpha</taxon>
        <taxon>Ephydroidea</taxon>
        <taxon>Drosophilidae</taxon>
        <taxon>Drosophila</taxon>
        <taxon>Sophophora</taxon>
    </lineage>
</organism>
<gene>
    <name evidence="1" type="ORF">M5D96_011966</name>
</gene>
<reference evidence="1" key="1">
    <citation type="journal article" date="2023" name="Genome Biol. Evol.">
        <title>Long-read-based Genome Assembly of Drosophila gunungcola Reveals Fewer Chemosensory Genes in Flower-breeding Species.</title>
        <authorList>
            <person name="Negi A."/>
            <person name="Liao B.Y."/>
            <person name="Yeh S.D."/>
        </authorList>
    </citation>
    <scope>NUCLEOTIDE SEQUENCE</scope>
    <source>
        <strain evidence="1">Sukarami</strain>
    </source>
</reference>
<proteinExistence type="predicted"/>
<keyword evidence="2" id="KW-1185">Reference proteome</keyword>
<protein>
    <submittedName>
        <fullName evidence="1">Uncharacterized protein</fullName>
    </submittedName>
</protein>
<evidence type="ECO:0000313" key="1">
    <source>
        <dbReference type="EMBL" id="KAI8035247.1"/>
    </source>
</evidence>
<dbReference type="AlphaFoldDB" id="A0A9P9YDY7"/>
<name>A0A9P9YDY7_9MUSC</name>
<dbReference type="EMBL" id="JAMKOV010000041">
    <property type="protein sequence ID" value="KAI8035247.1"/>
    <property type="molecule type" value="Genomic_DNA"/>
</dbReference>
<dbReference type="Proteomes" id="UP001059596">
    <property type="component" value="Unassembled WGS sequence"/>
</dbReference>